<comment type="caution">
    <text evidence="5">The sequence shown here is derived from an EMBL/GenBank/DDBJ whole genome shotgun (WGS) entry which is preliminary data.</text>
</comment>
<evidence type="ECO:0000256" key="1">
    <source>
        <dbReference type="ARBA" id="ARBA00022630"/>
    </source>
</evidence>
<name>A0A814WEY4_9BILA</name>
<feature type="domain" description="FAD-binding PCMH-type" evidence="4">
    <location>
        <begin position="16"/>
        <end position="197"/>
    </location>
</feature>
<keyword evidence="1" id="KW-0285">Flavoprotein</keyword>
<reference evidence="5" key="1">
    <citation type="submission" date="2021-02" db="EMBL/GenBank/DDBJ databases">
        <authorList>
            <person name="Nowell W R."/>
        </authorList>
    </citation>
    <scope>NUCLEOTIDE SEQUENCE</scope>
</reference>
<dbReference type="Pfam" id="PF01565">
    <property type="entry name" value="FAD_binding_4"/>
    <property type="match status" value="1"/>
</dbReference>
<dbReference type="EMBL" id="CAJNOV010005208">
    <property type="protein sequence ID" value="CAF1201571.1"/>
    <property type="molecule type" value="Genomic_DNA"/>
</dbReference>
<dbReference type="PROSITE" id="PS51387">
    <property type="entry name" value="FAD_PCMH"/>
    <property type="match status" value="1"/>
</dbReference>
<evidence type="ECO:0000256" key="3">
    <source>
        <dbReference type="SAM" id="Phobius"/>
    </source>
</evidence>
<feature type="transmembrane region" description="Helical" evidence="3">
    <location>
        <begin position="173"/>
        <end position="192"/>
    </location>
</feature>
<dbReference type="InterPro" id="IPR016169">
    <property type="entry name" value="FAD-bd_PCMH_sub2"/>
</dbReference>
<evidence type="ECO:0000313" key="5">
    <source>
        <dbReference type="EMBL" id="CAF1201571.1"/>
    </source>
</evidence>
<dbReference type="Proteomes" id="UP000681967">
    <property type="component" value="Unassembled WGS sequence"/>
</dbReference>
<evidence type="ECO:0000313" key="7">
    <source>
        <dbReference type="Proteomes" id="UP000663855"/>
    </source>
</evidence>
<dbReference type="PANTHER" id="PTHR43762">
    <property type="entry name" value="L-GULONOLACTONE OXIDASE"/>
    <property type="match status" value="1"/>
</dbReference>
<dbReference type="Gene3D" id="3.30.465.10">
    <property type="match status" value="1"/>
</dbReference>
<keyword evidence="3" id="KW-0472">Membrane</keyword>
<dbReference type="EMBL" id="CAJOBH010008704">
    <property type="protein sequence ID" value="CAF4121038.1"/>
    <property type="molecule type" value="Genomic_DNA"/>
</dbReference>
<organism evidence="5 7">
    <name type="scientific">Rotaria magnacalcarata</name>
    <dbReference type="NCBI Taxonomy" id="392030"/>
    <lineage>
        <taxon>Eukaryota</taxon>
        <taxon>Metazoa</taxon>
        <taxon>Spiralia</taxon>
        <taxon>Gnathifera</taxon>
        <taxon>Rotifera</taxon>
        <taxon>Eurotatoria</taxon>
        <taxon>Bdelloidea</taxon>
        <taxon>Philodinida</taxon>
        <taxon>Philodinidae</taxon>
        <taxon>Rotaria</taxon>
    </lineage>
</organism>
<dbReference type="InterPro" id="IPR016164">
    <property type="entry name" value="FAD-linked_Oxase-like_C"/>
</dbReference>
<keyword evidence="2" id="KW-0274">FAD</keyword>
<evidence type="ECO:0000313" key="6">
    <source>
        <dbReference type="EMBL" id="CAF4121038.1"/>
    </source>
</evidence>
<dbReference type="InterPro" id="IPR036318">
    <property type="entry name" value="FAD-bd_PCMH-like_sf"/>
</dbReference>
<dbReference type="Proteomes" id="UP000663855">
    <property type="component" value="Unassembled WGS sequence"/>
</dbReference>
<dbReference type="PANTHER" id="PTHR43762:SF1">
    <property type="entry name" value="D-ARABINONO-1,4-LACTONE OXIDASE"/>
    <property type="match status" value="1"/>
</dbReference>
<dbReference type="GO" id="GO:0016899">
    <property type="term" value="F:oxidoreductase activity, acting on the CH-OH group of donors, oxygen as acceptor"/>
    <property type="evidence" value="ECO:0007669"/>
    <property type="project" value="InterPro"/>
</dbReference>
<dbReference type="SUPFAM" id="SSF56176">
    <property type="entry name" value="FAD-binding/transporter-associated domain-like"/>
    <property type="match status" value="1"/>
</dbReference>
<dbReference type="GO" id="GO:0071949">
    <property type="term" value="F:FAD binding"/>
    <property type="evidence" value="ECO:0007669"/>
    <property type="project" value="InterPro"/>
</dbReference>
<dbReference type="AlphaFoldDB" id="A0A814WEY4"/>
<dbReference type="InterPro" id="IPR006094">
    <property type="entry name" value="Oxid_FAD_bind_N"/>
</dbReference>
<sequence length="489" mass="55777">MSSHSTLTVNDIHSQLNPTRVTEIVMVDSLEAIIATVAKAVEQNQFISIAGGRHAMGCQQFGTDTILIDTTRLNQVLSFNTATGMIEVEAGIQWPKLIDYLIETQKNVPWPQQWGITQKQTGADRLSIGGSLACNAHGRGLKMRPLIADVDSFSLVDANGTFLKCSRQENSELFGLAIGGYGLFGVIYSVTIRLTPRQKVERVVELLTVDKLPEAFEERIQTGFLYGDFQFSTDDQSDDFLYRGVFSCYRPVDPAIPMAEAQKELSEDNWSHLYYLSHADKAEAFRQYSSYYLSTSGQIYASDTHQLSIYLDNYHHELDHDLGSEEQATEIITEIYVPRLELPNFLAEVRDDFRANKVNMVYGTIRLIVQDEESFLGWAKQSYACIIFNINTVHTPTGLEHSANAFRRLIDMAIKRGGSYYLTYHTYATRVQVETCYPQFAEFIRLKRLYDPQERFQSNWYRHYREMLGSQEINAYSLNPLIWDVKPSN</sequence>
<gene>
    <name evidence="6" type="ORF">BYL167_LOCUS20078</name>
    <name evidence="5" type="ORF">CJN711_LOCUS12046</name>
</gene>
<evidence type="ECO:0000259" key="4">
    <source>
        <dbReference type="PROSITE" id="PS51387"/>
    </source>
</evidence>
<keyword evidence="3" id="KW-0812">Transmembrane</keyword>
<protein>
    <recommendedName>
        <fullName evidence="4">FAD-binding PCMH-type domain-containing protein</fullName>
    </recommendedName>
</protein>
<proteinExistence type="predicted"/>
<evidence type="ECO:0000256" key="2">
    <source>
        <dbReference type="ARBA" id="ARBA00022827"/>
    </source>
</evidence>
<dbReference type="SUPFAM" id="SSF55103">
    <property type="entry name" value="FAD-linked oxidases, C-terminal domain"/>
    <property type="match status" value="1"/>
</dbReference>
<dbReference type="InterPro" id="IPR016166">
    <property type="entry name" value="FAD-bd_PCMH"/>
</dbReference>
<keyword evidence="3" id="KW-1133">Transmembrane helix</keyword>
<dbReference type="InterPro" id="IPR010031">
    <property type="entry name" value="FAD_lactone_oxidase-like"/>
</dbReference>
<accession>A0A814WEY4</accession>